<dbReference type="AlphaFoldDB" id="A0A0E9RCJ8"/>
<reference evidence="1" key="2">
    <citation type="journal article" date="2015" name="Fish Shellfish Immunol.">
        <title>Early steps in the European eel (Anguilla anguilla)-Vibrio vulnificus interaction in the gills: Role of the RtxA13 toxin.</title>
        <authorList>
            <person name="Callol A."/>
            <person name="Pajuelo D."/>
            <person name="Ebbesson L."/>
            <person name="Teles M."/>
            <person name="MacKenzie S."/>
            <person name="Amaro C."/>
        </authorList>
    </citation>
    <scope>NUCLEOTIDE SEQUENCE</scope>
</reference>
<organism evidence="1">
    <name type="scientific">Anguilla anguilla</name>
    <name type="common">European freshwater eel</name>
    <name type="synonym">Muraena anguilla</name>
    <dbReference type="NCBI Taxonomy" id="7936"/>
    <lineage>
        <taxon>Eukaryota</taxon>
        <taxon>Metazoa</taxon>
        <taxon>Chordata</taxon>
        <taxon>Craniata</taxon>
        <taxon>Vertebrata</taxon>
        <taxon>Euteleostomi</taxon>
        <taxon>Actinopterygii</taxon>
        <taxon>Neopterygii</taxon>
        <taxon>Teleostei</taxon>
        <taxon>Anguilliformes</taxon>
        <taxon>Anguillidae</taxon>
        <taxon>Anguilla</taxon>
    </lineage>
</organism>
<dbReference type="EMBL" id="GBXM01081783">
    <property type="protein sequence ID" value="JAH26794.1"/>
    <property type="molecule type" value="Transcribed_RNA"/>
</dbReference>
<name>A0A0E9RCJ8_ANGAN</name>
<proteinExistence type="predicted"/>
<evidence type="ECO:0000313" key="1">
    <source>
        <dbReference type="EMBL" id="JAH26794.1"/>
    </source>
</evidence>
<sequence>MYLKTTITWLRVSPSSASSGFLELFFSRESQYLASSSGDLLEDCAILVTALLLMTGRKPCLAHATNRRRC</sequence>
<accession>A0A0E9RCJ8</accession>
<reference evidence="1" key="1">
    <citation type="submission" date="2014-11" db="EMBL/GenBank/DDBJ databases">
        <authorList>
            <person name="Amaro Gonzalez C."/>
        </authorList>
    </citation>
    <scope>NUCLEOTIDE SEQUENCE</scope>
</reference>
<protein>
    <submittedName>
        <fullName evidence="1">Uncharacterized protein</fullName>
    </submittedName>
</protein>